<dbReference type="SMART" id="SM00490">
    <property type="entry name" value="HELICc"/>
    <property type="match status" value="1"/>
</dbReference>
<evidence type="ECO:0000313" key="4">
    <source>
        <dbReference type="EMBL" id="QBP42693.1"/>
    </source>
</evidence>
<reference evidence="4 5" key="1">
    <citation type="submission" date="2019-03" db="EMBL/GenBank/DDBJ databases">
        <title>Complete genome sequence of Paenisporosarcina antarctica CGMCC 1.6503T.</title>
        <authorList>
            <person name="Rong J.-C."/>
            <person name="Chi N.-Y."/>
            <person name="Zhang Q.-F."/>
        </authorList>
    </citation>
    <scope>NUCLEOTIDE SEQUENCE [LARGE SCALE GENOMIC DNA]</scope>
    <source>
        <strain evidence="4 5">CGMCC 1.6503</strain>
    </source>
</reference>
<dbReference type="SMART" id="SM00487">
    <property type="entry name" value="DEXDc"/>
    <property type="match status" value="1"/>
</dbReference>
<dbReference type="SUPFAM" id="SSF52540">
    <property type="entry name" value="P-loop containing nucleoside triphosphate hydrolases"/>
    <property type="match status" value="2"/>
</dbReference>
<keyword evidence="4" id="KW-0347">Helicase</keyword>
<keyword evidence="1" id="KW-0378">Hydrolase</keyword>
<dbReference type="PROSITE" id="PS51192">
    <property type="entry name" value="HELICASE_ATP_BIND_1"/>
    <property type="match status" value="1"/>
</dbReference>
<dbReference type="InterPro" id="IPR049730">
    <property type="entry name" value="SNF2/RAD54-like_C"/>
</dbReference>
<dbReference type="InterPro" id="IPR038718">
    <property type="entry name" value="SNF2-like_sf"/>
</dbReference>
<dbReference type="KEGG" id="panc:E2636_16770"/>
<keyword evidence="5" id="KW-1185">Reference proteome</keyword>
<dbReference type="InterPro" id="IPR027417">
    <property type="entry name" value="P-loop_NTPase"/>
</dbReference>
<gene>
    <name evidence="4" type="ORF">E2636_16770</name>
</gene>
<keyword evidence="4" id="KW-0067">ATP-binding</keyword>
<organism evidence="4 5">
    <name type="scientific">Paenisporosarcina antarctica</name>
    <dbReference type="NCBI Taxonomy" id="417367"/>
    <lineage>
        <taxon>Bacteria</taxon>
        <taxon>Bacillati</taxon>
        <taxon>Bacillota</taxon>
        <taxon>Bacilli</taxon>
        <taxon>Bacillales</taxon>
        <taxon>Caryophanaceae</taxon>
        <taxon>Paenisporosarcina</taxon>
    </lineage>
</organism>
<dbReference type="Pfam" id="PF00176">
    <property type="entry name" value="SNF2-rel_dom"/>
    <property type="match status" value="1"/>
</dbReference>
<sequence length="854" mass="99447">MENDEIYFQFYGTSKKSKNLLTIPLSDFQFRESYTWSHFDKYLAFEELMETDYFSENQSLPISNFYELIENEDFKPILERMGLPVVQMPVKVEIQMTGNSGHEPEFEIFINTNEGIDIRHLALVEFPFIKMSGETYYLNQSIWDVYKAAKLDSFDHKYEQIAKIQKISNLNDFDVDDFLTREKYEYIEEYDLQPTMLDDNTMLLKIVGESDELTSHLNNNNSQTTIKNSNERTRIVSSQQVREDINIINQKKILKGEEIPQFFQNPLSLFPEHEFQFDLESFSKRVIGFVEIKKPRMQYNEGKYSWFDDESGEKLDIDMDELRKDVAAKPNSNFIKHKKMWIFVDNTLRKELNLIDDEEKSHKSKLRLDILDNEENLGYSVSNELNKQFKDFPVPSTLNATLYDYQIEGFRWIASLADSNSSGLLADDMGLGKTMQVITFLLHQQSLGKFAPTLIVLPIALIENWENEINKFAPSLSNKIYIHQGPNRIRNHSILEKQELIFISYDTLKIDQLLFGRINFQNIIADEAQNIKNHSSERSRALRAMKSEFRLAMTGTPVENSLEELWTIMDFVQPGAMFSLNEFKKSFIKNSNVDLLMKTLKPYYLRRTKKEVLSDKLPSKHILAPTYLQASRIQKNISETMLQSIHSKRGNMLTVIGNLRQLYAHPGVFEHIEKKVNIDDAPKLKELITLLDKVKISNEKILIFTEFRKVQSILKKEISSRYGVHVPIIDGNTKNRSEVVKDFGNQTGFGVMLLSPKAAGVGLTITSANHVLHYTRWWNPAVENQSTDRAYRIGQTKDVYVYQIITQDKENFPNGTVEEIMHQMLIDKSELAENVIIPFDTKLFKEQLYSFFEK</sequence>
<dbReference type="GO" id="GO:0004386">
    <property type="term" value="F:helicase activity"/>
    <property type="evidence" value="ECO:0007669"/>
    <property type="project" value="UniProtKB-KW"/>
</dbReference>
<evidence type="ECO:0000256" key="1">
    <source>
        <dbReference type="ARBA" id="ARBA00022801"/>
    </source>
</evidence>
<protein>
    <submittedName>
        <fullName evidence="4">DEAD/DEAH box helicase</fullName>
    </submittedName>
</protein>
<dbReference type="GO" id="GO:0016787">
    <property type="term" value="F:hydrolase activity"/>
    <property type="evidence" value="ECO:0007669"/>
    <property type="project" value="UniProtKB-KW"/>
</dbReference>
<dbReference type="InterPro" id="IPR001650">
    <property type="entry name" value="Helicase_C-like"/>
</dbReference>
<evidence type="ECO:0000259" key="2">
    <source>
        <dbReference type="PROSITE" id="PS51192"/>
    </source>
</evidence>
<dbReference type="EMBL" id="CP038015">
    <property type="protein sequence ID" value="QBP42693.1"/>
    <property type="molecule type" value="Genomic_DNA"/>
</dbReference>
<feature type="domain" description="Helicase C-terminal" evidence="3">
    <location>
        <begin position="683"/>
        <end position="837"/>
    </location>
</feature>
<proteinExistence type="predicted"/>
<feature type="domain" description="Helicase ATP-binding" evidence="2">
    <location>
        <begin position="414"/>
        <end position="575"/>
    </location>
</feature>
<dbReference type="Pfam" id="PF00271">
    <property type="entry name" value="Helicase_C"/>
    <property type="match status" value="1"/>
</dbReference>
<dbReference type="InterPro" id="IPR014001">
    <property type="entry name" value="Helicase_ATP-bd"/>
</dbReference>
<evidence type="ECO:0000313" key="5">
    <source>
        <dbReference type="Proteomes" id="UP000294292"/>
    </source>
</evidence>
<dbReference type="InterPro" id="IPR000330">
    <property type="entry name" value="SNF2_N"/>
</dbReference>
<dbReference type="AlphaFoldDB" id="A0A4P7A1V8"/>
<dbReference type="OrthoDB" id="9760715at2"/>
<dbReference type="Gene3D" id="3.40.50.10810">
    <property type="entry name" value="Tandem AAA-ATPase domain"/>
    <property type="match status" value="1"/>
</dbReference>
<dbReference type="RefSeq" id="WP_134211311.1">
    <property type="nucleotide sequence ID" value="NZ_CP038015.1"/>
</dbReference>
<dbReference type="CDD" id="cd18793">
    <property type="entry name" value="SF2_C_SNF"/>
    <property type="match status" value="1"/>
</dbReference>
<name>A0A4P7A1V8_9BACL</name>
<dbReference type="GO" id="GO:0005524">
    <property type="term" value="F:ATP binding"/>
    <property type="evidence" value="ECO:0007669"/>
    <property type="project" value="InterPro"/>
</dbReference>
<keyword evidence="4" id="KW-0547">Nucleotide-binding</keyword>
<dbReference type="PANTHER" id="PTHR10799">
    <property type="entry name" value="SNF2/RAD54 HELICASE FAMILY"/>
    <property type="match status" value="1"/>
</dbReference>
<dbReference type="PROSITE" id="PS51194">
    <property type="entry name" value="HELICASE_CTER"/>
    <property type="match status" value="1"/>
</dbReference>
<dbReference type="Gene3D" id="3.40.50.300">
    <property type="entry name" value="P-loop containing nucleotide triphosphate hydrolases"/>
    <property type="match status" value="1"/>
</dbReference>
<accession>A0A4P7A1V8</accession>
<evidence type="ECO:0000259" key="3">
    <source>
        <dbReference type="PROSITE" id="PS51194"/>
    </source>
</evidence>
<dbReference type="Proteomes" id="UP000294292">
    <property type="component" value="Chromosome"/>
</dbReference>